<gene>
    <name evidence="12" type="ORF">TVY486_1012740</name>
</gene>
<evidence type="ECO:0000256" key="8">
    <source>
        <dbReference type="ARBA" id="ARBA00022824"/>
    </source>
</evidence>
<proteinExistence type="inferred from homology"/>
<dbReference type="EC" id="2.4.1.-" evidence="11"/>
<comment type="subcellular location">
    <subcellularLocation>
        <location evidence="1 11">Endoplasmic reticulum membrane</location>
        <topology evidence="1 11">Multi-pass membrane protein</topology>
    </subcellularLocation>
</comment>
<dbReference type="OMA" id="MHVQVTN"/>
<sequence>MANEALTGPLIRNDILLQIAQCSEMKLFLLVSGCRILLLFVMLLLRCVLQLILGAEALWDSGTLLYDDNESTWTLLNFPRNWDGVHFFHIATHGYSHENLCAFFPLVPLIVRAVSWVMECGFLSEAMRVTPVSFHVAVLNVLVGGAAAVLLRRITALTLLNGTLMDELPPSPICCQQNTSMCESAKVAPWREVGAAVLMWMLSPASVFTVVLYTESIFSFLTFLALYLLAISPKGRRRAALAEAGAVVSFFLAGCARSNATLYTGFVLYPIFMQLFLYDTYRRRYKQRYGDAANPSRWPSIARCVITLIEGALIITPFLAMNGFCYNRFVPLWNTESKAEIGSRFWTFYSWMQKRYWNVGFLNAYRWSNVPNMLISAPIVFFTVRGLVLFFSKPVMVKRKEQKNWDGVCLSVIKGMLACTMQSSNIAYLVVTIVIGVTVVHINVVNRFIMSSPCLYWIWGRQLVCDPRGRFTVAMLCIFVVWNCLGALFVPHGMPWT</sequence>
<evidence type="ECO:0000256" key="6">
    <source>
        <dbReference type="ARBA" id="ARBA00022679"/>
    </source>
</evidence>
<dbReference type="GO" id="GO:0000009">
    <property type="term" value="F:alpha-1,6-mannosyltransferase activity"/>
    <property type="evidence" value="ECO:0007669"/>
    <property type="project" value="InterPro"/>
</dbReference>
<dbReference type="VEuPathDB" id="TriTrypDB:TvY486_1012740"/>
<dbReference type="PANTHER" id="PTHR12468:SF2">
    <property type="entry name" value="GPI MANNOSYLTRANSFERASE 2"/>
    <property type="match status" value="1"/>
</dbReference>
<comment type="function">
    <text evidence="11">Mannosyltransferase involved in glycosylphosphatidylinositol-anchor biosynthesis.</text>
</comment>
<keyword evidence="9 11" id="KW-1133">Transmembrane helix</keyword>
<keyword evidence="6 11" id="KW-0808">Transferase</keyword>
<evidence type="ECO:0000256" key="5">
    <source>
        <dbReference type="ARBA" id="ARBA00022676"/>
    </source>
</evidence>
<feature type="transmembrane region" description="Helical" evidence="11">
    <location>
        <begin position="207"/>
        <end position="230"/>
    </location>
</feature>
<evidence type="ECO:0000256" key="7">
    <source>
        <dbReference type="ARBA" id="ARBA00022692"/>
    </source>
</evidence>
<dbReference type="PANTHER" id="PTHR12468">
    <property type="entry name" value="GPI MANNOSYLTRANSFERASE 2"/>
    <property type="match status" value="1"/>
</dbReference>
<evidence type="ECO:0000256" key="2">
    <source>
        <dbReference type="ARBA" id="ARBA00004687"/>
    </source>
</evidence>
<feature type="transmembrane region" description="Helical" evidence="11">
    <location>
        <begin position="373"/>
        <end position="391"/>
    </location>
</feature>
<dbReference type="UniPathway" id="UPA00196"/>
<evidence type="ECO:0000313" key="12">
    <source>
        <dbReference type="EMBL" id="CCC52231.1"/>
    </source>
</evidence>
<keyword evidence="7 11" id="KW-0812">Transmembrane</keyword>
<evidence type="ECO:0000256" key="10">
    <source>
        <dbReference type="ARBA" id="ARBA00023136"/>
    </source>
</evidence>
<dbReference type="Pfam" id="PF04188">
    <property type="entry name" value="Mannosyl_trans2"/>
    <property type="match status" value="2"/>
</dbReference>
<keyword evidence="5 11" id="KW-0328">Glycosyltransferase</keyword>
<feature type="transmembrane region" description="Helical" evidence="11">
    <location>
        <begin position="426"/>
        <end position="449"/>
    </location>
</feature>
<comment type="similarity">
    <text evidence="3 11">Belongs to the PIGV family.</text>
</comment>
<dbReference type="GO" id="GO:0006506">
    <property type="term" value="P:GPI anchor biosynthetic process"/>
    <property type="evidence" value="ECO:0007669"/>
    <property type="project" value="UniProtKB-UniPathway"/>
</dbReference>
<comment type="pathway">
    <text evidence="2 11">Glycolipid biosynthesis; glycosylphosphatidylinositol-anchor biosynthesis.</text>
</comment>
<feature type="transmembrane region" description="Helical" evidence="11">
    <location>
        <begin position="301"/>
        <end position="320"/>
    </location>
</feature>
<feature type="transmembrane region" description="Helical" evidence="11">
    <location>
        <begin position="239"/>
        <end position="256"/>
    </location>
</feature>
<evidence type="ECO:0000256" key="3">
    <source>
        <dbReference type="ARBA" id="ARBA00008698"/>
    </source>
</evidence>
<dbReference type="AlphaFoldDB" id="G0U469"/>
<evidence type="ECO:0000256" key="4">
    <source>
        <dbReference type="ARBA" id="ARBA00022502"/>
    </source>
</evidence>
<keyword evidence="10 11" id="KW-0472">Membrane</keyword>
<dbReference type="GO" id="GO:0031501">
    <property type="term" value="C:mannosyltransferase complex"/>
    <property type="evidence" value="ECO:0007669"/>
    <property type="project" value="TreeGrafter"/>
</dbReference>
<feature type="transmembrane region" description="Helical" evidence="11">
    <location>
        <begin position="469"/>
        <end position="490"/>
    </location>
</feature>
<feature type="transmembrane region" description="Helical" evidence="11">
    <location>
        <begin position="262"/>
        <end position="281"/>
    </location>
</feature>
<evidence type="ECO:0000256" key="1">
    <source>
        <dbReference type="ARBA" id="ARBA00004477"/>
    </source>
</evidence>
<feature type="transmembrane region" description="Helical" evidence="11">
    <location>
        <begin position="134"/>
        <end position="155"/>
    </location>
</feature>
<evidence type="ECO:0000256" key="11">
    <source>
        <dbReference type="RuleBase" id="RU363112"/>
    </source>
</evidence>
<dbReference type="GO" id="GO:0004376">
    <property type="term" value="F:GPI mannosyltransferase activity"/>
    <property type="evidence" value="ECO:0007669"/>
    <property type="project" value="InterPro"/>
</dbReference>
<accession>G0U469</accession>
<name>G0U469_TRYVY</name>
<dbReference type="GO" id="GO:0005789">
    <property type="term" value="C:endoplasmic reticulum membrane"/>
    <property type="evidence" value="ECO:0007669"/>
    <property type="project" value="UniProtKB-SubCell"/>
</dbReference>
<protein>
    <recommendedName>
        <fullName evidence="11">GPI mannosyltransferase 2</fullName>
        <ecNumber evidence="11">2.4.1.-</ecNumber>
    </recommendedName>
</protein>
<dbReference type="InterPro" id="IPR007315">
    <property type="entry name" value="PIG-V/Gpi18"/>
</dbReference>
<keyword evidence="8 11" id="KW-0256">Endoplasmic reticulum</keyword>
<reference evidence="12" key="1">
    <citation type="journal article" date="2012" name="Proc. Natl. Acad. Sci. U.S.A.">
        <title>Antigenic diversity is generated by distinct evolutionary mechanisms in African trypanosome species.</title>
        <authorList>
            <person name="Jackson A.P."/>
            <person name="Berry A."/>
            <person name="Aslett M."/>
            <person name="Allison H.C."/>
            <person name="Burton P."/>
            <person name="Vavrova-Anderson J."/>
            <person name="Brown R."/>
            <person name="Browne H."/>
            <person name="Corton N."/>
            <person name="Hauser H."/>
            <person name="Gamble J."/>
            <person name="Gilderthorp R."/>
            <person name="Marcello L."/>
            <person name="McQuillan J."/>
            <person name="Otto T.D."/>
            <person name="Quail M.A."/>
            <person name="Sanders M.J."/>
            <person name="van Tonder A."/>
            <person name="Ginger M.L."/>
            <person name="Field M.C."/>
            <person name="Barry J.D."/>
            <person name="Hertz-Fowler C."/>
            <person name="Berriman M."/>
        </authorList>
    </citation>
    <scope>NUCLEOTIDE SEQUENCE</scope>
    <source>
        <strain evidence="12">Y486</strain>
    </source>
</reference>
<keyword evidence="4 11" id="KW-0337">GPI-anchor biosynthesis</keyword>
<evidence type="ECO:0000256" key="9">
    <source>
        <dbReference type="ARBA" id="ARBA00022989"/>
    </source>
</evidence>
<dbReference type="EMBL" id="HE573026">
    <property type="protein sequence ID" value="CCC52231.1"/>
    <property type="molecule type" value="Genomic_DNA"/>
</dbReference>
<organism evidence="12">
    <name type="scientific">Trypanosoma vivax (strain Y486)</name>
    <dbReference type="NCBI Taxonomy" id="1055687"/>
    <lineage>
        <taxon>Eukaryota</taxon>
        <taxon>Discoba</taxon>
        <taxon>Euglenozoa</taxon>
        <taxon>Kinetoplastea</taxon>
        <taxon>Metakinetoplastina</taxon>
        <taxon>Trypanosomatida</taxon>
        <taxon>Trypanosomatidae</taxon>
        <taxon>Trypanosoma</taxon>
        <taxon>Duttonella</taxon>
    </lineage>
</organism>
<feature type="transmembrane region" description="Helical" evidence="11">
    <location>
        <begin position="27"/>
        <end position="53"/>
    </location>
</feature>